<keyword evidence="1" id="KW-0472">Membrane</keyword>
<proteinExistence type="predicted"/>
<feature type="transmembrane region" description="Helical" evidence="1">
    <location>
        <begin position="38"/>
        <end position="58"/>
    </location>
</feature>
<dbReference type="EMBL" id="CANL01000087">
    <property type="protein sequence ID" value="CCM65978.1"/>
    <property type="molecule type" value="Genomic_DNA"/>
</dbReference>
<dbReference type="Proteomes" id="UP000018291">
    <property type="component" value="Unassembled WGS sequence"/>
</dbReference>
<organism evidence="2 3">
    <name type="scientific">Candidatus Neomicrothrix parvicella RN1</name>
    <dbReference type="NCBI Taxonomy" id="1229780"/>
    <lineage>
        <taxon>Bacteria</taxon>
        <taxon>Bacillati</taxon>
        <taxon>Actinomycetota</taxon>
        <taxon>Acidimicrobiia</taxon>
        <taxon>Acidimicrobiales</taxon>
        <taxon>Microthrixaceae</taxon>
        <taxon>Candidatus Neomicrothrix</taxon>
    </lineage>
</organism>
<dbReference type="AlphaFoldDB" id="R4Z5G1"/>
<evidence type="ECO:0000313" key="3">
    <source>
        <dbReference type="Proteomes" id="UP000018291"/>
    </source>
</evidence>
<comment type="caution">
    <text evidence="2">The sequence shown here is derived from an EMBL/GenBank/DDBJ whole genome shotgun (WGS) entry which is preliminary data.</text>
</comment>
<protein>
    <submittedName>
        <fullName evidence="2">Uncharacterized protein</fullName>
    </submittedName>
</protein>
<sequence>MVSLGPAGGVALAAAIVDGVQAAVSRKADWIGRLGPDVATSLICFVVLVWGWRLWCYVRSALP</sequence>
<keyword evidence="1" id="KW-0812">Transmembrane</keyword>
<accession>R4Z5G1</accession>
<dbReference type="HOGENOM" id="CLU_2877447_0_0_11"/>
<gene>
    <name evidence="2" type="ORF">BN381_90049</name>
</gene>
<evidence type="ECO:0000313" key="2">
    <source>
        <dbReference type="EMBL" id="CCM65978.1"/>
    </source>
</evidence>
<evidence type="ECO:0000256" key="1">
    <source>
        <dbReference type="SAM" id="Phobius"/>
    </source>
</evidence>
<name>R4Z5G1_9ACTN</name>
<reference evidence="2 3" key="1">
    <citation type="journal article" date="2013" name="ISME J.">
        <title>Metabolic model for the filamentous 'Candidatus Microthrix parvicella' based on genomic and metagenomic analyses.</title>
        <authorList>
            <person name="Jon McIlroy S."/>
            <person name="Kristiansen R."/>
            <person name="Albertsen M."/>
            <person name="Michael Karst S."/>
            <person name="Rossetti S."/>
            <person name="Lund Nielsen J."/>
            <person name="Tandoi V."/>
            <person name="James Seviour R."/>
            <person name="Nielsen P.H."/>
        </authorList>
    </citation>
    <scope>NUCLEOTIDE SEQUENCE [LARGE SCALE GENOMIC DNA]</scope>
    <source>
        <strain evidence="2 3">RN1</strain>
    </source>
</reference>
<keyword evidence="1" id="KW-1133">Transmembrane helix</keyword>
<keyword evidence="3" id="KW-1185">Reference proteome</keyword>